<dbReference type="Gene3D" id="3.10.450.70">
    <property type="entry name" value="Disulphide bond isomerase, DsbC/G, N-terminal"/>
    <property type="match status" value="1"/>
</dbReference>
<organism evidence="1">
    <name type="scientific">mine drainage metagenome</name>
    <dbReference type="NCBI Taxonomy" id="410659"/>
    <lineage>
        <taxon>unclassified sequences</taxon>
        <taxon>metagenomes</taxon>
        <taxon>ecological metagenomes</taxon>
    </lineage>
</organism>
<dbReference type="GO" id="GO:0042597">
    <property type="term" value="C:periplasmic space"/>
    <property type="evidence" value="ECO:0007669"/>
    <property type="project" value="InterPro"/>
</dbReference>
<feature type="non-terminal residue" evidence="1">
    <location>
        <position position="211"/>
    </location>
</feature>
<proteinExistence type="predicted"/>
<dbReference type="InterPro" id="IPR051470">
    <property type="entry name" value="Thiol:disulfide_interchange"/>
</dbReference>
<dbReference type="GO" id="GO:0016853">
    <property type="term" value="F:isomerase activity"/>
    <property type="evidence" value="ECO:0007669"/>
    <property type="project" value="UniProtKB-KW"/>
</dbReference>
<protein>
    <submittedName>
        <fullName evidence="1">Disulfide isomerase/thiol-disulfide oxidase</fullName>
    </submittedName>
</protein>
<comment type="caution">
    <text evidence="1">The sequence shown here is derived from an EMBL/GenBank/DDBJ whole genome shotgun (WGS) entry which is preliminary data.</text>
</comment>
<evidence type="ECO:0000313" key="1">
    <source>
        <dbReference type="EMBL" id="EQD63107.1"/>
    </source>
</evidence>
<keyword evidence="1" id="KW-0413">Isomerase</keyword>
<dbReference type="InterPro" id="IPR036249">
    <property type="entry name" value="Thioredoxin-like_sf"/>
</dbReference>
<dbReference type="PANTHER" id="PTHR35272:SF4">
    <property type="entry name" value="THIOL:DISULFIDE INTERCHANGE PROTEIN DSBG"/>
    <property type="match status" value="1"/>
</dbReference>
<dbReference type="PANTHER" id="PTHR35272">
    <property type="entry name" value="THIOL:DISULFIDE INTERCHANGE PROTEIN DSBC-RELATED"/>
    <property type="match status" value="1"/>
</dbReference>
<accession>T1B004</accession>
<dbReference type="EMBL" id="AUZZ01001717">
    <property type="protein sequence ID" value="EQD63107.1"/>
    <property type="molecule type" value="Genomic_DNA"/>
</dbReference>
<dbReference type="SUPFAM" id="SSF52833">
    <property type="entry name" value="Thioredoxin-like"/>
    <property type="match status" value="1"/>
</dbReference>
<dbReference type="SUPFAM" id="SSF54423">
    <property type="entry name" value="DsbC/DsbG N-terminal domain-like"/>
    <property type="match status" value="1"/>
</dbReference>
<name>T1B004_9ZZZZ</name>
<reference evidence="1" key="1">
    <citation type="submission" date="2013-08" db="EMBL/GenBank/DDBJ databases">
        <authorList>
            <person name="Mendez C."/>
            <person name="Richter M."/>
            <person name="Ferrer M."/>
            <person name="Sanchez J."/>
        </authorList>
    </citation>
    <scope>NUCLEOTIDE SEQUENCE</scope>
</reference>
<reference evidence="1" key="2">
    <citation type="journal article" date="2014" name="ISME J.">
        <title>Microbial stratification in low pH oxic and suboxic macroscopic growths along an acid mine drainage.</title>
        <authorList>
            <person name="Mendez-Garcia C."/>
            <person name="Mesa V."/>
            <person name="Sprenger R.R."/>
            <person name="Richter M."/>
            <person name="Diez M.S."/>
            <person name="Solano J."/>
            <person name="Bargiela R."/>
            <person name="Golyshina O.V."/>
            <person name="Manteca A."/>
            <person name="Ramos J.L."/>
            <person name="Gallego J.R."/>
            <person name="Llorente I."/>
            <person name="Martins Dos Santos V.A."/>
            <person name="Jensen O.N."/>
            <person name="Pelaez A.I."/>
            <person name="Sanchez J."/>
            <person name="Ferrer M."/>
        </authorList>
    </citation>
    <scope>NUCLEOTIDE SEQUENCE</scope>
</reference>
<dbReference type="InterPro" id="IPR009094">
    <property type="entry name" value="DiS-bond_isomerase_DsbC/G_N_sf"/>
</dbReference>
<sequence length="211" mass="22913">MAAESSPTPLALMPVVAAGFRLVRHFPAVSGLTGWVVSAPSGSEDVLYTTQDGKTVIAGILSNEQGQNLTRQYADLYEKAPNLNRLWPAINATYQVNEGPHTANPHHQIWVLMDPNCAFCHRLWLELRPYEKAGLEVHWIPIGILFHSSTARAAAVLAGGPKTLYAMESKFDVARERGGVPGIQLTPRLRRELATNLALAMKAGIQGTPGI</sequence>
<dbReference type="AlphaFoldDB" id="T1B004"/>
<gene>
    <name evidence="1" type="ORF">B2A_02526</name>
</gene>
<dbReference type="Gene3D" id="3.40.30.10">
    <property type="entry name" value="Glutaredoxin"/>
    <property type="match status" value="1"/>
</dbReference>